<evidence type="ECO:0000313" key="4">
    <source>
        <dbReference type="Proteomes" id="UP000033497"/>
    </source>
</evidence>
<gene>
    <name evidence="3" type="ORF">MB09_13340</name>
</gene>
<keyword evidence="2" id="KW-0732">Signal</keyword>
<feature type="chain" id="PRO_5045399499" description="Lipoprotein" evidence="2">
    <location>
        <begin position="26"/>
        <end position="198"/>
    </location>
</feature>
<keyword evidence="4" id="KW-1185">Reference proteome</keyword>
<name>A0ABR5DG20_9FLAO</name>
<evidence type="ECO:0000256" key="1">
    <source>
        <dbReference type="SAM" id="MobiDB-lite"/>
    </source>
</evidence>
<evidence type="ECO:0008006" key="5">
    <source>
        <dbReference type="Google" id="ProtNLM"/>
    </source>
</evidence>
<sequence>MKSLRTLLIATFSVALFSCGNTQTASTTVENTPDTKGTIREVADRDDNSWDRNSDQDVAINTRNTSTDTRTSSTGRAMTDTDNSNRMDQKNKMEQNQNMDASTSRTLNDNEIDIYWISLKKVDMASMYDYVNMSEDQILKYQRGYADYIDRMQNQNRRLTIDQKDLLKQRDGILYDILKPAQYDKYQEWKKMNPNSGM</sequence>
<dbReference type="EMBL" id="JSVU01000009">
    <property type="protein sequence ID" value="KJJ37732.1"/>
    <property type="molecule type" value="Genomic_DNA"/>
</dbReference>
<feature type="signal peptide" evidence="2">
    <location>
        <begin position="1"/>
        <end position="25"/>
    </location>
</feature>
<feature type="region of interest" description="Disordered" evidence="1">
    <location>
        <begin position="46"/>
        <end position="103"/>
    </location>
</feature>
<proteinExistence type="predicted"/>
<reference evidence="3 4" key="1">
    <citation type="submission" date="2014-10" db="EMBL/GenBank/DDBJ databases">
        <title>Genome sequencing of Vitellibacter vladivostokensis KMM 3516.</title>
        <authorList>
            <person name="Thevarajoo S."/>
            <person name="Selvaratnam C."/>
            <person name="Goh K.M."/>
            <person name="Chong C.S."/>
        </authorList>
    </citation>
    <scope>NUCLEOTIDE SEQUENCE [LARGE SCALE GENOMIC DNA]</scope>
    <source>
        <strain evidence="3 4">KMM 3516</strain>
    </source>
</reference>
<feature type="compositionally biased region" description="Basic and acidic residues" evidence="1">
    <location>
        <begin position="46"/>
        <end position="55"/>
    </location>
</feature>
<evidence type="ECO:0000313" key="3">
    <source>
        <dbReference type="EMBL" id="KJJ37732.1"/>
    </source>
</evidence>
<dbReference type="Proteomes" id="UP000033497">
    <property type="component" value="Unassembled WGS sequence"/>
</dbReference>
<dbReference type="RefSeq" id="WP_131459923.1">
    <property type="nucleotide sequence ID" value="NZ_JSVU01000009.1"/>
</dbReference>
<accession>A0ABR5DG20</accession>
<dbReference type="PROSITE" id="PS51257">
    <property type="entry name" value="PROKAR_LIPOPROTEIN"/>
    <property type="match status" value="1"/>
</dbReference>
<comment type="caution">
    <text evidence="3">The sequence shown here is derived from an EMBL/GenBank/DDBJ whole genome shotgun (WGS) entry which is preliminary data.</text>
</comment>
<feature type="compositionally biased region" description="Polar residues" evidence="1">
    <location>
        <begin position="94"/>
        <end position="103"/>
    </location>
</feature>
<protein>
    <recommendedName>
        <fullName evidence="5">Lipoprotein</fullName>
    </recommendedName>
</protein>
<organism evidence="3 4">
    <name type="scientific">Aequorivita vladivostokensis</name>
    <dbReference type="NCBI Taxonomy" id="171194"/>
    <lineage>
        <taxon>Bacteria</taxon>
        <taxon>Pseudomonadati</taxon>
        <taxon>Bacteroidota</taxon>
        <taxon>Flavobacteriia</taxon>
        <taxon>Flavobacteriales</taxon>
        <taxon>Flavobacteriaceae</taxon>
        <taxon>Aequorivita</taxon>
    </lineage>
</organism>
<evidence type="ECO:0000256" key="2">
    <source>
        <dbReference type="SAM" id="SignalP"/>
    </source>
</evidence>
<feature type="compositionally biased region" description="Basic and acidic residues" evidence="1">
    <location>
        <begin position="83"/>
        <end position="93"/>
    </location>
</feature>
<feature type="compositionally biased region" description="Low complexity" evidence="1">
    <location>
        <begin position="61"/>
        <end position="74"/>
    </location>
</feature>